<gene>
    <name evidence="1" type="ORF">ANCCAN_15834</name>
</gene>
<dbReference type="InterPro" id="IPR002449">
    <property type="entry name" value="Retinol-bd/Purpurin"/>
</dbReference>
<dbReference type="PANTHER" id="PTHR11873:SF0">
    <property type="entry name" value="LIPOCALIN-RELATED PROTEIN"/>
    <property type="match status" value="1"/>
</dbReference>
<accession>A0A368G1C2</accession>
<dbReference type="OrthoDB" id="5785631at2759"/>
<organism evidence="1 2">
    <name type="scientific">Ancylostoma caninum</name>
    <name type="common">Dog hookworm</name>
    <dbReference type="NCBI Taxonomy" id="29170"/>
    <lineage>
        <taxon>Eukaryota</taxon>
        <taxon>Metazoa</taxon>
        <taxon>Ecdysozoa</taxon>
        <taxon>Nematoda</taxon>
        <taxon>Chromadorea</taxon>
        <taxon>Rhabditida</taxon>
        <taxon>Rhabditina</taxon>
        <taxon>Rhabditomorpha</taxon>
        <taxon>Strongyloidea</taxon>
        <taxon>Ancylostomatidae</taxon>
        <taxon>Ancylostomatinae</taxon>
        <taxon>Ancylostoma</taxon>
    </lineage>
</organism>
<dbReference type="GO" id="GO:0005501">
    <property type="term" value="F:retinoid binding"/>
    <property type="evidence" value="ECO:0007669"/>
    <property type="project" value="InterPro"/>
</dbReference>
<evidence type="ECO:0000313" key="2">
    <source>
        <dbReference type="Proteomes" id="UP000252519"/>
    </source>
</evidence>
<dbReference type="EMBL" id="JOJR01000412">
    <property type="protein sequence ID" value="RCN38273.1"/>
    <property type="molecule type" value="Genomic_DNA"/>
</dbReference>
<dbReference type="PANTHER" id="PTHR11873">
    <property type="entry name" value="RETINOL-BINDING PROTEIN 4"/>
    <property type="match status" value="1"/>
</dbReference>
<proteinExistence type="predicted"/>
<reference evidence="1 2" key="1">
    <citation type="submission" date="2014-10" db="EMBL/GenBank/DDBJ databases">
        <title>Draft genome of the hookworm Ancylostoma caninum.</title>
        <authorList>
            <person name="Mitreva M."/>
        </authorList>
    </citation>
    <scope>NUCLEOTIDE SEQUENCE [LARGE SCALE GENOMIC DNA]</scope>
    <source>
        <strain evidence="1 2">Baltimore</strain>
    </source>
</reference>
<sequence>MTLPCRTSECDARPVSIEFSARNRLLVRVDGEVVLLHPTASRSELFLKEAQMTGSLPCLYPIEERNSTCAELLAPSCEGASSLRVAEQLHGEWVLHAADPTYVLNWKCLVKPHGSDQHEFSCHSEGWFGECERETLAVLTVDAWGGFRFSMASPIHVPSELLSSGNISVTSDRLILMSDGDLVGRRYSVWVRPDYEPGQNLTDELSRFCIWPLPAQTRTRESNC</sequence>
<dbReference type="AlphaFoldDB" id="A0A368G1C2"/>
<protein>
    <submittedName>
        <fullName evidence="1">Uncharacterized protein</fullName>
    </submittedName>
</protein>
<evidence type="ECO:0000313" key="1">
    <source>
        <dbReference type="EMBL" id="RCN38273.1"/>
    </source>
</evidence>
<comment type="caution">
    <text evidence="1">The sequence shown here is derived from an EMBL/GenBank/DDBJ whole genome shotgun (WGS) entry which is preliminary data.</text>
</comment>
<name>A0A368G1C2_ANCCA</name>
<dbReference type="GO" id="GO:0034632">
    <property type="term" value="F:retinol transmembrane transporter activity"/>
    <property type="evidence" value="ECO:0007669"/>
    <property type="project" value="InterPro"/>
</dbReference>
<keyword evidence="2" id="KW-1185">Reference proteome</keyword>
<dbReference type="Proteomes" id="UP000252519">
    <property type="component" value="Unassembled WGS sequence"/>
</dbReference>